<name>A0A7R9ESX4_9NEOP</name>
<sequence length="81" mass="8638">MSKEEPKKLTHINVEHALVGVWTKASVSSCRGLLVMGVGGCIQPNDAVSYHLSDVMDAVKNHDCSSFACDHRAMSGVAGPR</sequence>
<proteinExistence type="predicted"/>
<evidence type="ECO:0000313" key="1">
    <source>
        <dbReference type="EMBL" id="CAD7440773.1"/>
    </source>
</evidence>
<dbReference type="EMBL" id="OD565077">
    <property type="protein sequence ID" value="CAD7440773.1"/>
    <property type="molecule type" value="Genomic_DNA"/>
</dbReference>
<dbReference type="AlphaFoldDB" id="A0A7R9ESX4"/>
<gene>
    <name evidence="1" type="ORF">TBIB3V08_LOCUS3264</name>
</gene>
<organism evidence="1">
    <name type="scientific">Timema bartmani</name>
    <dbReference type="NCBI Taxonomy" id="61472"/>
    <lineage>
        <taxon>Eukaryota</taxon>
        <taxon>Metazoa</taxon>
        <taxon>Ecdysozoa</taxon>
        <taxon>Arthropoda</taxon>
        <taxon>Hexapoda</taxon>
        <taxon>Insecta</taxon>
        <taxon>Pterygota</taxon>
        <taxon>Neoptera</taxon>
        <taxon>Polyneoptera</taxon>
        <taxon>Phasmatodea</taxon>
        <taxon>Timematodea</taxon>
        <taxon>Timematoidea</taxon>
        <taxon>Timematidae</taxon>
        <taxon>Timema</taxon>
    </lineage>
</organism>
<reference evidence="1" key="1">
    <citation type="submission" date="2020-11" db="EMBL/GenBank/DDBJ databases">
        <authorList>
            <person name="Tran Van P."/>
        </authorList>
    </citation>
    <scope>NUCLEOTIDE SEQUENCE</scope>
</reference>
<accession>A0A7R9ESX4</accession>
<protein>
    <submittedName>
        <fullName evidence="1">Uncharacterized protein</fullName>
    </submittedName>
</protein>